<sequence length="40" mass="4057">AQLARPIGLLSSGMCSCAMSIAGLCCVGSGKCQAKQVRKE</sequence>
<protein>
    <submittedName>
        <fullName evidence="1">Uncharacterized protein</fullName>
    </submittedName>
</protein>
<name>X0HSR6_FUSOX</name>
<dbReference type="Proteomes" id="UP000030676">
    <property type="component" value="Unassembled WGS sequence"/>
</dbReference>
<reference evidence="1" key="2">
    <citation type="submission" date="2014-03" db="EMBL/GenBank/DDBJ databases">
        <title>The Genome Annotation of Fusarium oxysporum PHW808.</title>
        <authorList>
            <consortium name="The Broad Institute Genomics Platform"/>
            <person name="Ma L.-J."/>
            <person name="Corby-Kistler H."/>
            <person name="Broz K."/>
            <person name="Gale L.R."/>
            <person name="Jonkers W."/>
            <person name="O'Donnell K."/>
            <person name="Ploetz R."/>
            <person name="Steinberg C."/>
            <person name="Schwartz D.C."/>
            <person name="VanEtten H."/>
            <person name="Zhou S."/>
            <person name="Young S.K."/>
            <person name="Zeng Q."/>
            <person name="Gargeya S."/>
            <person name="Fitzgerald M."/>
            <person name="Abouelleil A."/>
            <person name="Alvarado L."/>
            <person name="Chapman S.B."/>
            <person name="Gainer-Dewar J."/>
            <person name="Goldberg J."/>
            <person name="Griggs A."/>
            <person name="Gujja S."/>
            <person name="Hansen M."/>
            <person name="Howarth C."/>
            <person name="Imamovic A."/>
            <person name="Ireland A."/>
            <person name="Larimer J."/>
            <person name="McCowan C."/>
            <person name="Murphy C."/>
            <person name="Pearson M."/>
            <person name="Poon T.W."/>
            <person name="Priest M."/>
            <person name="Roberts A."/>
            <person name="Saif S."/>
            <person name="Shea T."/>
            <person name="Sykes S."/>
            <person name="Wortman J."/>
            <person name="Nusbaum C."/>
            <person name="Birren B."/>
        </authorList>
    </citation>
    <scope>NUCLEOTIDE SEQUENCE</scope>
    <source>
        <strain evidence="1">54008</strain>
    </source>
</reference>
<evidence type="ECO:0000313" key="1">
    <source>
        <dbReference type="EMBL" id="EXL64219.1"/>
    </source>
</evidence>
<feature type="non-terminal residue" evidence="1">
    <location>
        <position position="1"/>
    </location>
</feature>
<reference evidence="1" key="1">
    <citation type="submission" date="2011-11" db="EMBL/GenBank/DDBJ databases">
        <title>The Genome Sequence of Fusarium oxysporum PHW808.</title>
        <authorList>
            <consortium name="The Broad Institute Genome Sequencing Platform"/>
            <person name="Ma L.-J."/>
            <person name="Gale L.R."/>
            <person name="Schwartz D.C."/>
            <person name="Zhou S."/>
            <person name="Corby-Kistler H."/>
            <person name="Young S.K."/>
            <person name="Zeng Q."/>
            <person name="Gargeya S."/>
            <person name="Fitzgerald M."/>
            <person name="Haas B."/>
            <person name="Abouelleil A."/>
            <person name="Alvarado L."/>
            <person name="Arachchi H.M."/>
            <person name="Berlin A."/>
            <person name="Brown A."/>
            <person name="Chapman S.B."/>
            <person name="Chen Z."/>
            <person name="Dunbar C."/>
            <person name="Freedman E."/>
            <person name="Gearin G."/>
            <person name="Goldberg J."/>
            <person name="Griggs A."/>
            <person name="Gujja S."/>
            <person name="Heiman D."/>
            <person name="Howarth C."/>
            <person name="Larson L."/>
            <person name="Lui A."/>
            <person name="MacDonald P.J.P."/>
            <person name="Montmayeur A."/>
            <person name="Murphy C."/>
            <person name="Neiman D."/>
            <person name="Pearson M."/>
            <person name="Priest M."/>
            <person name="Roberts A."/>
            <person name="Saif S."/>
            <person name="Shea T."/>
            <person name="Shenoy N."/>
            <person name="Sisk P."/>
            <person name="Stolte C."/>
            <person name="Sykes S."/>
            <person name="Wortman J."/>
            <person name="Nusbaum C."/>
            <person name="Birren B."/>
        </authorList>
    </citation>
    <scope>NUCLEOTIDE SEQUENCE [LARGE SCALE GENOMIC DNA]</scope>
    <source>
        <strain evidence="1">54008</strain>
    </source>
</reference>
<proteinExistence type="predicted"/>
<dbReference type="AlphaFoldDB" id="X0HSR6"/>
<dbReference type="EMBL" id="KK034257">
    <property type="protein sequence ID" value="EXL64219.1"/>
    <property type="molecule type" value="Genomic_DNA"/>
</dbReference>
<organism evidence="1">
    <name type="scientific">Fusarium oxysporum f. sp. conglutinans race 2 54008</name>
    <dbReference type="NCBI Taxonomy" id="1089457"/>
    <lineage>
        <taxon>Eukaryota</taxon>
        <taxon>Fungi</taxon>
        <taxon>Dikarya</taxon>
        <taxon>Ascomycota</taxon>
        <taxon>Pezizomycotina</taxon>
        <taxon>Sordariomycetes</taxon>
        <taxon>Hypocreomycetidae</taxon>
        <taxon>Hypocreales</taxon>
        <taxon>Nectriaceae</taxon>
        <taxon>Fusarium</taxon>
        <taxon>Fusarium oxysporum species complex</taxon>
    </lineage>
</organism>
<dbReference type="HOGENOM" id="CLU_3302195_0_0_1"/>
<accession>X0HSR6</accession>
<feature type="non-terminal residue" evidence="1">
    <location>
        <position position="40"/>
    </location>
</feature>
<gene>
    <name evidence="1" type="ORF">FOPG_19510</name>
</gene>